<comment type="subcellular location">
    <subcellularLocation>
        <location evidence="1">Cytoplasmic vesicle</location>
        <location evidence="1">Autophagosome</location>
    </subcellularLocation>
</comment>
<reference evidence="13" key="2">
    <citation type="submission" date="2022-06" db="UniProtKB">
        <authorList>
            <consortium name="EnsemblMetazoa"/>
        </authorList>
    </citation>
    <scope>IDENTIFICATION</scope>
    <source>
        <strain evidence="13">PS312</strain>
    </source>
</reference>
<dbReference type="PROSITE" id="PS50238">
    <property type="entry name" value="RHOGAP"/>
    <property type="match status" value="1"/>
</dbReference>
<evidence type="ECO:0000256" key="10">
    <source>
        <dbReference type="ARBA" id="ARBA00022833"/>
    </source>
</evidence>
<feature type="compositionally biased region" description="Basic and acidic residues" evidence="12">
    <location>
        <begin position="2359"/>
        <end position="2368"/>
    </location>
</feature>
<gene>
    <name evidence="13" type="primary">WBGene00100820</name>
</gene>
<evidence type="ECO:0000256" key="6">
    <source>
        <dbReference type="ARBA" id="ARBA00022723"/>
    </source>
</evidence>
<keyword evidence="10" id="KW-0862">Zinc</keyword>
<dbReference type="PROSITE" id="PS50011">
    <property type="entry name" value="PROTEIN_KINASE_DOM"/>
    <property type="match status" value="1"/>
</dbReference>
<dbReference type="InterPro" id="IPR015943">
    <property type="entry name" value="WD40/YVTN_repeat-like_dom_sf"/>
</dbReference>
<feature type="region of interest" description="Disordered" evidence="12">
    <location>
        <begin position="2351"/>
        <end position="2376"/>
    </location>
</feature>
<dbReference type="GO" id="GO:0034271">
    <property type="term" value="C:phosphatidylinositol 3-kinase complex, class III, type I"/>
    <property type="evidence" value="ECO:0000318"/>
    <property type="project" value="GO_Central"/>
</dbReference>
<dbReference type="EnsemblMetazoa" id="PPA11266.1">
    <property type="protein sequence ID" value="PPA11266.1"/>
    <property type="gene ID" value="WBGene00100820"/>
</dbReference>
<proteinExistence type="predicted"/>
<dbReference type="GO" id="GO:0071561">
    <property type="term" value="C:nucleus-vacuole junction"/>
    <property type="evidence" value="ECO:0000318"/>
    <property type="project" value="GO_Central"/>
</dbReference>
<dbReference type="SUPFAM" id="SSF48371">
    <property type="entry name" value="ARM repeat"/>
    <property type="match status" value="1"/>
</dbReference>
<dbReference type="InterPro" id="IPR046349">
    <property type="entry name" value="C1-like_sf"/>
</dbReference>
<evidence type="ECO:0000313" key="13">
    <source>
        <dbReference type="EnsemblMetazoa" id="PPA11266.1"/>
    </source>
</evidence>
<keyword evidence="5" id="KW-0808">Transferase</keyword>
<dbReference type="PROSITE" id="PS50081">
    <property type="entry name" value="ZF_DAG_PE_2"/>
    <property type="match status" value="1"/>
</dbReference>
<dbReference type="GO" id="GO:0006623">
    <property type="term" value="P:protein targeting to vacuole"/>
    <property type="evidence" value="ECO:0000318"/>
    <property type="project" value="GO_Central"/>
</dbReference>
<protein>
    <recommendedName>
        <fullName evidence="2">non-specific serine/threonine protein kinase</fullName>
        <ecNumber evidence="2">2.7.11.1</ecNumber>
    </recommendedName>
</protein>
<evidence type="ECO:0000256" key="12">
    <source>
        <dbReference type="SAM" id="MobiDB-lite"/>
    </source>
</evidence>
<dbReference type="PROSITE" id="PS50082">
    <property type="entry name" value="WD_REPEATS_2"/>
    <property type="match status" value="1"/>
</dbReference>
<evidence type="ECO:0000256" key="8">
    <source>
        <dbReference type="ARBA" id="ARBA00022741"/>
    </source>
</evidence>
<dbReference type="CDD" id="cd00159">
    <property type="entry name" value="RhoGAP"/>
    <property type="match status" value="1"/>
</dbReference>
<keyword evidence="9" id="KW-0418">Kinase</keyword>
<dbReference type="Gene3D" id="1.20.1270.60">
    <property type="entry name" value="Arfaptin homology (AH) domain/BAR domain"/>
    <property type="match status" value="1"/>
</dbReference>
<dbReference type="SMART" id="SM00320">
    <property type="entry name" value="WD40"/>
    <property type="match status" value="3"/>
</dbReference>
<keyword evidence="14" id="KW-1185">Reference proteome</keyword>
<evidence type="ECO:0000256" key="7">
    <source>
        <dbReference type="ARBA" id="ARBA00022737"/>
    </source>
</evidence>
<sequence>MGNLLTASHPQQLFPLQVYLKDYTFDNTVENLGSTRFMKVARAANSAGCQVWKVFVSPDFSVNLEIYRSEFDRIANSCLLPNCSPFRHIPKLDDANKSVIICRPYHKLTLTERLTTRPFVVPIERIWYTYQLLRALSQCHSVNVCHGDLKSQNVLLSSYGWLHITDFAFFKPTYLPEDDPSVFSYFFDTSRRQTCYIAPERILNPLDYKTKGELSSTKLISEGLTATMDIFSAGCVIYELFSDGHPPFTYGSLIKYRKMSKEDAEKELDDLLTKCSCGSFSPILKRMLSRNPKDRPSASTILSEHANLFPEMITYLYNYINIYRPKDILRSSADDLLSNVMEADDVIAKLLHDKEVISNRLSSPDSPPDSAVFFISLITSNLRAIRTASVRISAMRLVVQLSRYSSASIAIQRVLPYLVSQVEDPDIYRDECRRREQLPSSAVQSFAIECISHLVSPLSPVTFEDSLVFTEYLLPRFNGILERLSVLVLLSLAKYLGRLAECSLEFSRVKKEKRWNREEDETQAESDTDDKKSLCNAMSNLFSSLHSKDNEVKLVLVRPKSLKRLYHFFDVMGTPELLLSHMITMLNETKDWRMRVAFYESLPLVVKTRTIASSGIDSLLQQGLRDQEELVVSRVLSSIRLLSLSGIFTTHILYNTILTDAIPFLIHPNESIRGETAEFIVSLHSILSLPDMHSRILPRVLPYLKTSHPLIGLNNKLVLMESLISPISREVWKELTVLSRKDSVKVFHYIKGNGSGKEITFRDLLDNRDSKSKDEGIKEKLKRMEKIVDGMIEQREKNRGEREWKERGKVDLKDVDKKEFSLIASTKDSFATSGHATMPMSVYDAYVEELLGYKKREVEARIHSFSLPSPSNTGKGAIEKMKGIVVMHLHEHSKGITQLSVNEEGSHVASSSSDGSFKLWSCSQMGGDSYGAVRSDATYSFKSTRDDRSWALTGIGWTGDSQLVVASSSGELLWADTNTEVKEMSRICLPEEDGGIEQIISNGNLTFVRTHHGIFYCYDSRVGKTSNGNGGGKHCVWRKKASNQQAKITSFCIDPHSANWMVTSGTSNKLHVWDMRLLVEVMSFPYTSRKGLPVRVWSTRFATNNFSEPHILVGNSICGEISLFNVTSGLRSDVWWPSHQRKTLDYSNDESTVDLNRAASALCVERNGWVLIGDTKGEIRKWNINEPTKSAFISGISQYQSRGKIKYERKLEDDRGQTVVTYEVNHRSTKDTVRNTGVTEFHRTSISDMVILPMGNSLSAGSDGCIKVWMSSTSSMCSSDDFIIDRGGGRRREMAPHLRSIIERFSINCARLKSILDFEYQSDEGDSMCVSVHSALEGVNESMRELLRIEEFKTNSVILPSLQLVHSIKDLKFDSSTSNLDTRQSISILDSLQSAVLNTLIQHHMTTDGRRFNTNRRNTQSIARFTSPHSLSSADRILNNRSDGIEIAFERAKTSSRYWKELAIFVKGRLQLEQEHAKKVTNLVEQTRLAITESFLPLRSIFESGFDCEFDFSHTVKETIEHLNDRFLKTLETRRNEHDAMRRSLKIEWNKVIKAFIEAENEEKRAQVSLQMREETLKKLRRDSSRNRDADKRKKMEDEAITKIEESQRTLLIARAEVEERRREKEMTKERTIECLRDLILQCDQTTKACASHYFKRRNAINDPNQVEGTFEGIRRHKKSGAGRLFERHSLSDAAASHSIQRTVQPGKCSHCDSISLLNSLQCSVCSLVWHKACFPQITVSCGHQTARRTNSDRRMSIFGVNLETHLKDEQRSIPFIIESTINEIQGRGMRGIYRTCGVKSKVEEICELFEKSLLCSPVDLSSLHPMSLASVVKLYLRKLPQPLLTYQLYEEWIAVAEMESESAQLSSLTRLLSLLPPPNHATLKFILLHLNRVTWFHDSNLMCASNLAVVISPSLGWPPSLSPSTGINHIHALNTTVKLLIRHAFELFQVNRESDWSAFSLLYSMEMPSRELSRDEDDEEDSEDKRGEIMDDEDEEEEQSFIPQPPTPDLLKSTRLEDRGGDTDGRLRRRDKRRSYTTSILISPRVEDSIRKQRSVDEDLLSNVTLNISKGQFFVDDSSLPSSNGSIKLRRRQSEKEYVSHSNSDHDRVISVHQVGDLFPGTDVSYSPFQWSSFPPRVPFPFSSLPYSTPWSSNESSMILFLLILISIDSTRGLLPPAPYHFKLRCLSGESSPSLSTCNSSSTACAYFYSQNDESKGHYTCVDESSFHRTNPNSQSHLISTCGPTPGCSLLPPFSLTNQTYRRFDLINTEPVKFCCSLFYNTLVKLVEDVNFQPKEPSLMTCSGMDCDTGAVGCLVYAETKENIKEEWGERRRRRRQSWDGVNAIEVSFGSDEEDAERMEQKESEKEDFPDEEEEEYSMEIVEYEDEEETVEAANKCVYRHLQDELYKYCLLVHSKNEPLKCTAHLGYTVCCCFVFPGASTCDPTRVNKPKFLPTLPPRITSTYRPSTLPLTTTTSSSTTTTTQIPPTTSTSTTSTTTSPISTSTPVEAPKCDVKYIQQLGGKTKMKVICSSSLHFFSLSTISLNEQKDNRKTRWYE</sequence>
<dbReference type="GO" id="GO:0034272">
    <property type="term" value="C:phosphatidylinositol 3-kinase complex, class III, type II"/>
    <property type="evidence" value="ECO:0000318"/>
    <property type="project" value="GO_Central"/>
</dbReference>
<dbReference type="PROSITE" id="PS00108">
    <property type="entry name" value="PROTEIN_KINASE_ST"/>
    <property type="match status" value="1"/>
</dbReference>
<dbReference type="InterPro" id="IPR045162">
    <property type="entry name" value="Vps15-like"/>
</dbReference>
<name>A0A2A6D3V2_PRIPA</name>
<evidence type="ECO:0000256" key="5">
    <source>
        <dbReference type="ARBA" id="ARBA00022679"/>
    </source>
</evidence>
<dbReference type="SUPFAM" id="SSF103657">
    <property type="entry name" value="BAR/IMD domain-like"/>
    <property type="match status" value="1"/>
</dbReference>
<dbReference type="SMART" id="SM00055">
    <property type="entry name" value="FCH"/>
    <property type="match status" value="1"/>
</dbReference>
<dbReference type="InterPro" id="IPR011989">
    <property type="entry name" value="ARM-like"/>
</dbReference>
<evidence type="ECO:0000256" key="4">
    <source>
        <dbReference type="ARBA" id="ARBA00022574"/>
    </source>
</evidence>
<dbReference type="Gene3D" id="1.10.510.10">
    <property type="entry name" value="Transferase(Phosphotransferase) domain 1"/>
    <property type="match status" value="1"/>
</dbReference>
<dbReference type="InterPro" id="IPR036322">
    <property type="entry name" value="WD40_repeat_dom_sf"/>
</dbReference>
<dbReference type="SUPFAM" id="SSF56112">
    <property type="entry name" value="Protein kinase-like (PK-like)"/>
    <property type="match status" value="1"/>
</dbReference>
<dbReference type="InterPro" id="IPR000198">
    <property type="entry name" value="RhoGAP_dom"/>
</dbReference>
<keyword evidence="7" id="KW-0677">Repeat</keyword>
<accession>A0A8R1YB80</accession>
<dbReference type="InterPro" id="IPR011009">
    <property type="entry name" value="Kinase-like_dom_sf"/>
</dbReference>
<feature type="compositionally biased region" description="Acidic residues" evidence="12">
    <location>
        <begin position="1991"/>
        <end position="2000"/>
    </location>
</feature>
<dbReference type="InterPro" id="IPR027267">
    <property type="entry name" value="AH/BAR_dom_sf"/>
</dbReference>
<evidence type="ECO:0000256" key="3">
    <source>
        <dbReference type="ARBA" id="ARBA00022527"/>
    </source>
</evidence>
<dbReference type="InterPro" id="IPR055231">
    <property type="entry name" value="2AA_helical"/>
</dbReference>
<dbReference type="GO" id="GO:0007165">
    <property type="term" value="P:signal transduction"/>
    <property type="evidence" value="ECO:0007669"/>
    <property type="project" value="InterPro"/>
</dbReference>
<dbReference type="EC" id="2.7.11.1" evidence="2"/>
<dbReference type="SMART" id="SM00220">
    <property type="entry name" value="S_TKc"/>
    <property type="match status" value="1"/>
</dbReference>
<dbReference type="InterPro" id="IPR000719">
    <property type="entry name" value="Prot_kinase_dom"/>
</dbReference>
<evidence type="ECO:0000256" key="9">
    <source>
        <dbReference type="ARBA" id="ARBA00022777"/>
    </source>
</evidence>
<dbReference type="SUPFAM" id="SSF57889">
    <property type="entry name" value="Cysteine-rich domain"/>
    <property type="match status" value="1"/>
</dbReference>
<dbReference type="GO" id="GO:0005770">
    <property type="term" value="C:late endosome"/>
    <property type="evidence" value="ECO:0000318"/>
    <property type="project" value="GO_Central"/>
</dbReference>
<dbReference type="SMART" id="SM00109">
    <property type="entry name" value="C1"/>
    <property type="match status" value="1"/>
</dbReference>
<dbReference type="GO" id="GO:0000425">
    <property type="term" value="P:pexophagy"/>
    <property type="evidence" value="ECO:0000318"/>
    <property type="project" value="GO_Central"/>
</dbReference>
<keyword evidence="11" id="KW-0067">ATP-binding</keyword>
<feature type="region of interest" description="Disordered" evidence="12">
    <location>
        <begin position="1579"/>
        <end position="1598"/>
    </location>
</feature>
<dbReference type="SMART" id="SM00324">
    <property type="entry name" value="RhoGAP"/>
    <property type="match status" value="1"/>
</dbReference>
<dbReference type="InterPro" id="IPR002219">
    <property type="entry name" value="PKC_DAG/PE"/>
</dbReference>
<dbReference type="InterPro" id="IPR031160">
    <property type="entry name" value="F_BAR_dom"/>
</dbReference>
<dbReference type="PANTHER" id="PTHR17583:SF0">
    <property type="entry name" value="PHOSPHOINOSITIDE 3-KINASE REGULATORY SUBUNIT 4"/>
    <property type="match status" value="1"/>
</dbReference>
<evidence type="ECO:0000256" key="11">
    <source>
        <dbReference type="ARBA" id="ARBA00022840"/>
    </source>
</evidence>
<dbReference type="InterPro" id="IPR008271">
    <property type="entry name" value="Ser/Thr_kinase_AS"/>
</dbReference>
<feature type="region of interest" description="Disordered" evidence="12">
    <location>
        <begin position="2464"/>
        <end position="2507"/>
    </location>
</feature>
<dbReference type="SUPFAM" id="SSF50978">
    <property type="entry name" value="WD40 repeat-like"/>
    <property type="match status" value="1"/>
</dbReference>
<dbReference type="PANTHER" id="PTHR17583">
    <property type="entry name" value="PHOSPHOINOSITIDE 3-KINASE REGULATORY SUBUNIT 4"/>
    <property type="match status" value="1"/>
</dbReference>
<evidence type="ECO:0000313" key="14">
    <source>
        <dbReference type="Proteomes" id="UP000005239"/>
    </source>
</evidence>
<dbReference type="InterPro" id="IPR008936">
    <property type="entry name" value="Rho_GTPase_activation_prot"/>
</dbReference>
<dbReference type="SUPFAM" id="SSF48350">
    <property type="entry name" value="GTPase activation domain, GAP"/>
    <property type="match status" value="1"/>
</dbReference>
<accession>A0A2A6D3V2</accession>
<dbReference type="Pfam" id="PF00620">
    <property type="entry name" value="RhoGAP"/>
    <property type="match status" value="1"/>
</dbReference>
<dbReference type="PROSITE" id="PS50294">
    <property type="entry name" value="WD_REPEATS_REGION"/>
    <property type="match status" value="1"/>
</dbReference>
<feature type="region of interest" description="Disordered" evidence="12">
    <location>
        <begin position="1971"/>
        <end position="2031"/>
    </location>
</feature>
<dbReference type="Proteomes" id="UP000005239">
    <property type="component" value="Unassembled WGS sequence"/>
</dbReference>
<keyword evidence="8" id="KW-0547">Nucleotide-binding</keyword>
<dbReference type="Gene3D" id="1.10.555.10">
    <property type="entry name" value="Rho GTPase activation protein"/>
    <property type="match status" value="1"/>
</dbReference>
<organism evidence="13 14">
    <name type="scientific">Pristionchus pacificus</name>
    <name type="common">Parasitic nematode worm</name>
    <dbReference type="NCBI Taxonomy" id="54126"/>
    <lineage>
        <taxon>Eukaryota</taxon>
        <taxon>Metazoa</taxon>
        <taxon>Ecdysozoa</taxon>
        <taxon>Nematoda</taxon>
        <taxon>Chromadorea</taxon>
        <taxon>Rhabditida</taxon>
        <taxon>Rhabditina</taxon>
        <taxon>Diplogasteromorpha</taxon>
        <taxon>Diplogasteroidea</taxon>
        <taxon>Neodiplogasteridae</taxon>
        <taxon>Pristionchus</taxon>
    </lineage>
</organism>
<dbReference type="GO" id="GO:0045324">
    <property type="term" value="P:late endosome to vacuole transport"/>
    <property type="evidence" value="ECO:0000318"/>
    <property type="project" value="GO_Central"/>
</dbReference>
<dbReference type="GO" id="GO:0004674">
    <property type="term" value="F:protein serine/threonine kinase activity"/>
    <property type="evidence" value="ECO:0000318"/>
    <property type="project" value="GO_Central"/>
</dbReference>
<keyword evidence="3" id="KW-0723">Serine/threonine-protein kinase</keyword>
<keyword evidence="6" id="KW-0479">Metal-binding</keyword>
<keyword evidence="4" id="KW-0853">WD repeat</keyword>
<evidence type="ECO:0000256" key="2">
    <source>
        <dbReference type="ARBA" id="ARBA00012513"/>
    </source>
</evidence>
<dbReference type="Pfam" id="PF00400">
    <property type="entry name" value="WD40"/>
    <property type="match status" value="2"/>
</dbReference>
<dbReference type="GO" id="GO:0046872">
    <property type="term" value="F:metal ion binding"/>
    <property type="evidence" value="ECO:0007669"/>
    <property type="project" value="UniProtKB-KW"/>
</dbReference>
<dbReference type="Gene3D" id="1.25.10.10">
    <property type="entry name" value="Leucine-rich Repeat Variant"/>
    <property type="match status" value="1"/>
</dbReference>
<reference evidence="14" key="1">
    <citation type="journal article" date="2008" name="Nat. Genet.">
        <title>The Pristionchus pacificus genome provides a unique perspective on nematode lifestyle and parasitism.</title>
        <authorList>
            <person name="Dieterich C."/>
            <person name="Clifton S.W."/>
            <person name="Schuster L.N."/>
            <person name="Chinwalla A."/>
            <person name="Delehaunty K."/>
            <person name="Dinkelacker I."/>
            <person name="Fulton L."/>
            <person name="Fulton R."/>
            <person name="Godfrey J."/>
            <person name="Minx P."/>
            <person name="Mitreva M."/>
            <person name="Roeseler W."/>
            <person name="Tian H."/>
            <person name="Witte H."/>
            <person name="Yang S.P."/>
            <person name="Wilson R.K."/>
            <person name="Sommer R.J."/>
        </authorList>
    </citation>
    <scope>NUCLEOTIDE SEQUENCE [LARGE SCALE GENOMIC DNA]</scope>
    <source>
        <strain evidence="14">PS312</strain>
    </source>
</reference>
<dbReference type="Gene3D" id="2.130.10.10">
    <property type="entry name" value="YVTN repeat-like/Quinoprotein amine dehydrogenase"/>
    <property type="match status" value="2"/>
</dbReference>
<dbReference type="GO" id="GO:0005524">
    <property type="term" value="F:ATP binding"/>
    <property type="evidence" value="ECO:0007669"/>
    <property type="project" value="UniProtKB-KW"/>
</dbReference>
<dbReference type="Pfam" id="PF00069">
    <property type="entry name" value="Pkinase"/>
    <property type="match status" value="1"/>
</dbReference>
<dbReference type="CDD" id="cd20816">
    <property type="entry name" value="C1_GMIP-like"/>
    <property type="match status" value="1"/>
</dbReference>
<dbReference type="InterPro" id="IPR001060">
    <property type="entry name" value="FCH_dom"/>
</dbReference>
<dbReference type="InterPro" id="IPR001680">
    <property type="entry name" value="WD40_rpt"/>
</dbReference>
<feature type="compositionally biased region" description="Basic and acidic residues" evidence="12">
    <location>
        <begin position="2013"/>
        <end position="2027"/>
    </location>
</feature>
<dbReference type="Pfam" id="PF22956">
    <property type="entry name" value="VPS15-like_hel"/>
    <property type="match status" value="1"/>
</dbReference>
<dbReference type="PROSITE" id="PS51741">
    <property type="entry name" value="F_BAR"/>
    <property type="match status" value="1"/>
</dbReference>
<dbReference type="GO" id="GO:0005776">
    <property type="term" value="C:autophagosome"/>
    <property type="evidence" value="ECO:0007669"/>
    <property type="project" value="UniProtKB-SubCell"/>
</dbReference>
<evidence type="ECO:0000256" key="1">
    <source>
        <dbReference type="ARBA" id="ARBA00004419"/>
    </source>
</evidence>
<dbReference type="InterPro" id="IPR016024">
    <property type="entry name" value="ARM-type_fold"/>
</dbReference>